<dbReference type="AlphaFoldDB" id="Q4T6Z3"/>
<name>Q4T6Z3_TETNG</name>
<evidence type="ECO:0000313" key="1">
    <source>
        <dbReference type="EMBL" id="CAF91339.1"/>
    </source>
</evidence>
<proteinExistence type="predicted"/>
<reference evidence="1" key="2">
    <citation type="submission" date="2004-02" db="EMBL/GenBank/DDBJ databases">
        <authorList>
            <consortium name="Genoscope"/>
            <consortium name="Whitehead Institute Centre for Genome Research"/>
        </authorList>
    </citation>
    <scope>NUCLEOTIDE SEQUENCE</scope>
</reference>
<gene>
    <name evidence="1" type="ORF">GSTENG00006034001</name>
</gene>
<dbReference type="EMBL" id="CAAE01008473">
    <property type="protein sequence ID" value="CAF91339.1"/>
    <property type="molecule type" value="Genomic_DNA"/>
</dbReference>
<dbReference type="KEGG" id="tng:GSTEN00006034G001"/>
<accession>Q4T6Z3</accession>
<sequence>SLPLSNQSEHQCPVGCYEVQMFDHHRSTS</sequence>
<organism evidence="1">
    <name type="scientific">Tetraodon nigroviridis</name>
    <name type="common">Spotted green pufferfish</name>
    <name type="synonym">Chelonodon nigroviridis</name>
    <dbReference type="NCBI Taxonomy" id="99883"/>
    <lineage>
        <taxon>Eukaryota</taxon>
        <taxon>Metazoa</taxon>
        <taxon>Chordata</taxon>
        <taxon>Craniata</taxon>
        <taxon>Vertebrata</taxon>
        <taxon>Euteleostomi</taxon>
        <taxon>Actinopterygii</taxon>
        <taxon>Neopterygii</taxon>
        <taxon>Teleostei</taxon>
        <taxon>Neoteleostei</taxon>
        <taxon>Acanthomorphata</taxon>
        <taxon>Eupercaria</taxon>
        <taxon>Tetraodontiformes</taxon>
        <taxon>Tetradontoidea</taxon>
        <taxon>Tetraodontidae</taxon>
        <taxon>Tetraodon</taxon>
    </lineage>
</organism>
<protein>
    <submittedName>
        <fullName evidence="1">Chromosome undetermined SCAF8473, whole genome shotgun sequence</fullName>
    </submittedName>
</protein>
<reference evidence="1" key="1">
    <citation type="journal article" date="2004" name="Nature">
        <title>Genome duplication in the teleost fish Tetraodon nigroviridis reveals the early vertebrate proto-karyotype.</title>
        <authorList>
            <person name="Jaillon O."/>
            <person name="Aury J.-M."/>
            <person name="Brunet F."/>
            <person name="Petit J.-L."/>
            <person name="Stange-Thomann N."/>
            <person name="Mauceli E."/>
            <person name="Bouneau L."/>
            <person name="Fischer C."/>
            <person name="Ozouf-Costaz C."/>
            <person name="Bernot A."/>
            <person name="Nicaud S."/>
            <person name="Jaffe D."/>
            <person name="Fisher S."/>
            <person name="Lutfalla G."/>
            <person name="Dossat C."/>
            <person name="Segurens B."/>
            <person name="Dasilva C."/>
            <person name="Salanoubat M."/>
            <person name="Levy M."/>
            <person name="Boudet N."/>
            <person name="Castellano S."/>
            <person name="Anthouard V."/>
            <person name="Jubin C."/>
            <person name="Castelli V."/>
            <person name="Katinka M."/>
            <person name="Vacherie B."/>
            <person name="Biemont C."/>
            <person name="Skalli Z."/>
            <person name="Cattolico L."/>
            <person name="Poulain J."/>
            <person name="De Berardinis V."/>
            <person name="Cruaud C."/>
            <person name="Duprat S."/>
            <person name="Brottier P."/>
            <person name="Coutanceau J.-P."/>
            <person name="Gouzy J."/>
            <person name="Parra G."/>
            <person name="Lardier G."/>
            <person name="Chapple C."/>
            <person name="McKernan K.J."/>
            <person name="McEwan P."/>
            <person name="Bosak S."/>
            <person name="Kellis M."/>
            <person name="Volff J.-N."/>
            <person name="Guigo R."/>
            <person name="Zody M.C."/>
            <person name="Mesirov J."/>
            <person name="Lindblad-Toh K."/>
            <person name="Birren B."/>
            <person name="Nusbaum C."/>
            <person name="Kahn D."/>
            <person name="Robinson-Rechavi M."/>
            <person name="Laudet V."/>
            <person name="Schachter V."/>
            <person name="Quetier F."/>
            <person name="Saurin W."/>
            <person name="Scarpelli C."/>
            <person name="Wincker P."/>
            <person name="Lander E.S."/>
            <person name="Weissenbach J."/>
            <person name="Roest Crollius H."/>
        </authorList>
    </citation>
    <scope>NUCLEOTIDE SEQUENCE [LARGE SCALE GENOMIC DNA]</scope>
</reference>
<feature type="non-terminal residue" evidence="1">
    <location>
        <position position="1"/>
    </location>
</feature>